<dbReference type="RefSeq" id="WP_173057042.1">
    <property type="nucleotide sequence ID" value="NZ_BAABGO010000001.1"/>
</dbReference>
<dbReference type="EMBL" id="BLPF01000001">
    <property type="protein sequence ID" value="GFJ79516.1"/>
    <property type="molecule type" value="Genomic_DNA"/>
</dbReference>
<dbReference type="Proteomes" id="UP000482800">
    <property type="component" value="Unassembled WGS sequence"/>
</dbReference>
<dbReference type="GO" id="GO:0003676">
    <property type="term" value="F:nucleic acid binding"/>
    <property type="evidence" value="ECO:0007669"/>
    <property type="project" value="InterPro"/>
</dbReference>
<dbReference type="Gene3D" id="3.30.420.10">
    <property type="entry name" value="Ribonuclease H-like superfamily/Ribonuclease H"/>
    <property type="match status" value="1"/>
</dbReference>
<evidence type="ECO:0000313" key="2">
    <source>
        <dbReference type="Proteomes" id="UP000482800"/>
    </source>
</evidence>
<reference evidence="1 2" key="2">
    <citation type="submission" date="2020-03" db="EMBL/GenBank/DDBJ databases">
        <authorList>
            <person name="Ichikawa N."/>
            <person name="Kimura A."/>
            <person name="Kitahashi Y."/>
            <person name="Uohara A."/>
        </authorList>
    </citation>
    <scope>NUCLEOTIDE SEQUENCE [LARGE SCALE GENOMIC DNA]</scope>
    <source>
        <strain evidence="1 2">NBRC 108639</strain>
    </source>
</reference>
<name>A0A6V8KBZ6_9ACTN</name>
<proteinExistence type="predicted"/>
<sequence length="386" mass="41850">MTTRPRVWLDCETVSLDPDRRAWEVALIHRGANDPSTDTEWSWFVNIDDLDLPSTADPEALEIGGFWRRHPQAAEVPLIGRLAGVVPDLPATAPEGAVWSERTVMSVAASWTKGKAIIHGSNPAFDMHTLAPRMAVHGIVPEWYYRGLDVADRAAGWLAGAGRPVPTNEQGDEKSDLIAAACGLALQAYERHTALGDCRLFRDLWDVIQEPPARPDADALAALVADIEIMLNQRTGHAHTRPGIWDPDNRPGKANTVCVECAARRRVRAWLDGQAPAESFTAARAAVRAVFERSNEYFGGDTVEELDAVLDGALAEYADKAAGSFRRENEALFTGAATPNVQFVTLKDLLTVTSALREVLGFEGTPVATEIVDAMRAERAAAGSPS</sequence>
<dbReference type="SUPFAM" id="SSF53098">
    <property type="entry name" value="Ribonuclease H-like"/>
    <property type="match status" value="1"/>
</dbReference>
<gene>
    <name evidence="1" type="ORF">Phou_036960</name>
</gene>
<keyword evidence="2" id="KW-1185">Reference proteome</keyword>
<evidence type="ECO:0000313" key="1">
    <source>
        <dbReference type="EMBL" id="GFJ79516.1"/>
    </source>
</evidence>
<dbReference type="InterPro" id="IPR036397">
    <property type="entry name" value="RNaseH_sf"/>
</dbReference>
<dbReference type="InterPro" id="IPR012337">
    <property type="entry name" value="RNaseH-like_sf"/>
</dbReference>
<dbReference type="AlphaFoldDB" id="A0A6V8KBZ6"/>
<comment type="caution">
    <text evidence="1">The sequence shown here is derived from an EMBL/GenBank/DDBJ whole genome shotgun (WGS) entry which is preliminary data.</text>
</comment>
<protein>
    <submittedName>
        <fullName evidence="1">Uncharacterized protein</fullName>
    </submittedName>
</protein>
<reference evidence="1 2" key="1">
    <citation type="submission" date="2020-03" db="EMBL/GenBank/DDBJ databases">
        <title>Whole genome shotgun sequence of Phytohabitans houttuyneae NBRC 108639.</title>
        <authorList>
            <person name="Komaki H."/>
            <person name="Tamura T."/>
        </authorList>
    </citation>
    <scope>NUCLEOTIDE SEQUENCE [LARGE SCALE GENOMIC DNA]</scope>
    <source>
        <strain evidence="1 2">NBRC 108639</strain>
    </source>
</reference>
<accession>A0A6V8KBZ6</accession>
<organism evidence="1 2">
    <name type="scientific">Phytohabitans houttuyneae</name>
    <dbReference type="NCBI Taxonomy" id="1076126"/>
    <lineage>
        <taxon>Bacteria</taxon>
        <taxon>Bacillati</taxon>
        <taxon>Actinomycetota</taxon>
        <taxon>Actinomycetes</taxon>
        <taxon>Micromonosporales</taxon>
        <taxon>Micromonosporaceae</taxon>
    </lineage>
</organism>